<dbReference type="PANTHER" id="PTHR24960:SF84">
    <property type="entry name" value="HYDROGENASE SUBUNIT"/>
    <property type="match status" value="1"/>
</dbReference>
<dbReference type="PANTHER" id="PTHR24960">
    <property type="entry name" value="PHOTOSYSTEM I IRON-SULFUR CENTER-RELATED"/>
    <property type="match status" value="1"/>
</dbReference>
<comment type="caution">
    <text evidence="8">The sequence shown here is derived from an EMBL/GenBank/DDBJ whole genome shotgun (WGS) entry which is preliminary data.</text>
</comment>
<dbReference type="GO" id="GO:0042773">
    <property type="term" value="P:ATP synthesis coupled electron transport"/>
    <property type="evidence" value="ECO:0007669"/>
    <property type="project" value="InterPro"/>
</dbReference>
<gene>
    <name evidence="8" type="ORF">COV72_03110</name>
</gene>
<keyword evidence="3" id="KW-0677">Repeat</keyword>
<accession>A0A2H0M0J5</accession>
<dbReference type="InterPro" id="IPR036010">
    <property type="entry name" value="2Fe-2S_ferredoxin-like_sf"/>
</dbReference>
<dbReference type="AlphaFoldDB" id="A0A2H0M0J5"/>
<evidence type="ECO:0000259" key="6">
    <source>
        <dbReference type="PROSITE" id="PS51085"/>
    </source>
</evidence>
<sequence length="184" mass="19996">MKIIINDNELQVKEGKTILEAALEAGIKIPTLCYHKELAPYGACRLCVVEIAGGARPSLQASCLYKVSEGLVIKTDSERVRRARKIVIELLLALSPDSDKLKTLAKEYGAENTRLKPKNKGNCILCGLCARVCSEIVGMSAVNFSHRGIERKIRTPFDKINDSCIGCGACAYLCPTGAIKIEQA</sequence>
<dbReference type="GO" id="GO:0051539">
    <property type="term" value="F:4 iron, 4 sulfur cluster binding"/>
    <property type="evidence" value="ECO:0007669"/>
    <property type="project" value="UniProtKB-KW"/>
</dbReference>
<dbReference type="InterPro" id="IPR000283">
    <property type="entry name" value="NADH_UbQ_OxRdtase_75kDa_su_CS"/>
</dbReference>
<dbReference type="Gene3D" id="3.10.20.740">
    <property type="match status" value="1"/>
</dbReference>
<dbReference type="InterPro" id="IPR017900">
    <property type="entry name" value="4Fe4S_Fe_S_CS"/>
</dbReference>
<feature type="domain" description="2Fe-2S ferredoxin-type" evidence="6">
    <location>
        <begin position="1"/>
        <end position="79"/>
    </location>
</feature>
<evidence type="ECO:0000256" key="3">
    <source>
        <dbReference type="ARBA" id="ARBA00022737"/>
    </source>
</evidence>
<dbReference type="InterPro" id="IPR050157">
    <property type="entry name" value="PSI_iron-sulfur_center"/>
</dbReference>
<reference evidence="8 9" key="1">
    <citation type="submission" date="2017-09" db="EMBL/GenBank/DDBJ databases">
        <title>Depth-based differentiation of microbial function through sediment-hosted aquifers and enrichment of novel symbionts in the deep terrestrial subsurface.</title>
        <authorList>
            <person name="Probst A.J."/>
            <person name="Ladd B."/>
            <person name="Jarett J.K."/>
            <person name="Geller-Mcgrath D.E."/>
            <person name="Sieber C.M."/>
            <person name="Emerson J.B."/>
            <person name="Anantharaman K."/>
            <person name="Thomas B.C."/>
            <person name="Malmstrom R."/>
            <person name="Stieglmeier M."/>
            <person name="Klingl A."/>
            <person name="Woyke T."/>
            <person name="Ryan C.M."/>
            <person name="Banfield J.F."/>
        </authorList>
    </citation>
    <scope>NUCLEOTIDE SEQUENCE [LARGE SCALE GENOMIC DNA]</scope>
    <source>
        <strain evidence="8">CG11_big_fil_rev_8_21_14_0_20_42_13</strain>
    </source>
</reference>
<dbReference type="InterPro" id="IPR017896">
    <property type="entry name" value="4Fe4S_Fe-S-bd"/>
</dbReference>
<evidence type="ECO:0000256" key="5">
    <source>
        <dbReference type="ARBA" id="ARBA00023014"/>
    </source>
</evidence>
<dbReference type="FunFam" id="3.30.70.20:FF:000035">
    <property type="entry name" value="Iron hydrogenase 1"/>
    <property type="match status" value="1"/>
</dbReference>
<dbReference type="SUPFAM" id="SSF54292">
    <property type="entry name" value="2Fe-2S ferredoxin-like"/>
    <property type="match status" value="1"/>
</dbReference>
<dbReference type="CDD" id="cd00207">
    <property type="entry name" value="fer2"/>
    <property type="match status" value="1"/>
</dbReference>
<dbReference type="SUPFAM" id="SSF54862">
    <property type="entry name" value="4Fe-4S ferredoxins"/>
    <property type="match status" value="1"/>
</dbReference>
<keyword evidence="5" id="KW-0411">Iron-sulfur</keyword>
<evidence type="ECO:0000259" key="7">
    <source>
        <dbReference type="PROSITE" id="PS51379"/>
    </source>
</evidence>
<organism evidence="8 9">
    <name type="scientific">Candidatus Ghiorseimicrobium undicola</name>
    <dbReference type="NCBI Taxonomy" id="1974746"/>
    <lineage>
        <taxon>Bacteria</taxon>
        <taxon>Pseudomonadati</taxon>
        <taxon>Candidatus Omnitrophota</taxon>
        <taxon>Candidatus Ghiorseimicrobium</taxon>
    </lineage>
</organism>
<evidence type="ECO:0000313" key="8">
    <source>
        <dbReference type="EMBL" id="PIQ89434.1"/>
    </source>
</evidence>
<dbReference type="GO" id="GO:0046872">
    <property type="term" value="F:metal ion binding"/>
    <property type="evidence" value="ECO:0007669"/>
    <property type="project" value="UniProtKB-KW"/>
</dbReference>
<dbReference type="Gene3D" id="3.30.70.20">
    <property type="match status" value="1"/>
</dbReference>
<dbReference type="Pfam" id="PF12838">
    <property type="entry name" value="Fer4_7"/>
    <property type="match status" value="1"/>
</dbReference>
<evidence type="ECO:0000313" key="9">
    <source>
        <dbReference type="Proteomes" id="UP000229641"/>
    </source>
</evidence>
<dbReference type="GO" id="GO:0016020">
    <property type="term" value="C:membrane"/>
    <property type="evidence" value="ECO:0007669"/>
    <property type="project" value="InterPro"/>
</dbReference>
<evidence type="ECO:0000256" key="1">
    <source>
        <dbReference type="ARBA" id="ARBA00022485"/>
    </source>
</evidence>
<feature type="domain" description="4Fe-4S ferredoxin-type" evidence="7">
    <location>
        <begin position="113"/>
        <end position="142"/>
    </location>
</feature>
<dbReference type="PROSITE" id="PS00198">
    <property type="entry name" value="4FE4S_FER_1"/>
    <property type="match status" value="1"/>
</dbReference>
<dbReference type="Proteomes" id="UP000229641">
    <property type="component" value="Unassembled WGS sequence"/>
</dbReference>
<dbReference type="PROSITE" id="PS51085">
    <property type="entry name" value="2FE2S_FER_2"/>
    <property type="match status" value="1"/>
</dbReference>
<keyword evidence="1" id="KW-0004">4Fe-4S</keyword>
<keyword evidence="4" id="KW-0408">Iron</keyword>
<dbReference type="EMBL" id="PCWA01000041">
    <property type="protein sequence ID" value="PIQ89434.1"/>
    <property type="molecule type" value="Genomic_DNA"/>
</dbReference>
<dbReference type="GO" id="GO:0008137">
    <property type="term" value="F:NADH dehydrogenase (ubiquinone) activity"/>
    <property type="evidence" value="ECO:0007669"/>
    <property type="project" value="InterPro"/>
</dbReference>
<dbReference type="InterPro" id="IPR001041">
    <property type="entry name" value="2Fe-2S_ferredoxin-type"/>
</dbReference>
<dbReference type="Pfam" id="PF13510">
    <property type="entry name" value="Fer2_4"/>
    <property type="match status" value="1"/>
</dbReference>
<feature type="domain" description="4Fe-4S ferredoxin-type" evidence="7">
    <location>
        <begin position="153"/>
        <end position="184"/>
    </location>
</feature>
<protein>
    <submittedName>
        <fullName evidence="8">(2Fe-2S)-binding protein</fullName>
    </submittedName>
</protein>
<evidence type="ECO:0000256" key="4">
    <source>
        <dbReference type="ARBA" id="ARBA00023004"/>
    </source>
</evidence>
<dbReference type="PROSITE" id="PS51379">
    <property type="entry name" value="4FE4S_FER_2"/>
    <property type="match status" value="2"/>
</dbReference>
<name>A0A2H0M0J5_9BACT</name>
<evidence type="ECO:0000256" key="2">
    <source>
        <dbReference type="ARBA" id="ARBA00022723"/>
    </source>
</evidence>
<proteinExistence type="predicted"/>
<keyword evidence="2" id="KW-0479">Metal-binding</keyword>
<dbReference type="PROSITE" id="PS00641">
    <property type="entry name" value="COMPLEX1_75K_1"/>
    <property type="match status" value="1"/>
</dbReference>